<protein>
    <recommendedName>
        <fullName evidence="8">Ribonuclease VapC</fullName>
        <shortName evidence="8">RNase VapC</shortName>
        <ecNumber evidence="8">3.1.-.-</ecNumber>
    </recommendedName>
    <alternativeName>
        <fullName evidence="8">Toxin VapC</fullName>
    </alternativeName>
</protein>
<dbReference type="InterPro" id="IPR050556">
    <property type="entry name" value="Type_II_TA_system_RNase"/>
</dbReference>
<evidence type="ECO:0000256" key="8">
    <source>
        <dbReference type="HAMAP-Rule" id="MF_00265"/>
    </source>
</evidence>
<gene>
    <name evidence="8" type="primary">vapC</name>
    <name evidence="10" type="ORF">B1A74_11145</name>
</gene>
<dbReference type="OrthoDB" id="9796690at2"/>
<organism evidence="10 11">
    <name type="scientific">Thioalkalivibrio halophilus</name>
    <dbReference type="NCBI Taxonomy" id="252474"/>
    <lineage>
        <taxon>Bacteria</taxon>
        <taxon>Pseudomonadati</taxon>
        <taxon>Pseudomonadota</taxon>
        <taxon>Gammaproteobacteria</taxon>
        <taxon>Chromatiales</taxon>
        <taxon>Ectothiorhodospiraceae</taxon>
        <taxon>Thioalkalivibrio</taxon>
    </lineage>
</organism>
<dbReference type="EMBL" id="MUZR01000050">
    <property type="protein sequence ID" value="OOC09434.1"/>
    <property type="molecule type" value="Genomic_DNA"/>
</dbReference>
<dbReference type="GO" id="GO:0000287">
    <property type="term" value="F:magnesium ion binding"/>
    <property type="evidence" value="ECO:0007669"/>
    <property type="project" value="UniProtKB-UniRule"/>
</dbReference>
<keyword evidence="8" id="KW-0800">Toxin</keyword>
<dbReference type="GO" id="GO:0090729">
    <property type="term" value="F:toxin activity"/>
    <property type="evidence" value="ECO:0007669"/>
    <property type="project" value="UniProtKB-KW"/>
</dbReference>
<dbReference type="GO" id="GO:0004540">
    <property type="term" value="F:RNA nuclease activity"/>
    <property type="evidence" value="ECO:0007669"/>
    <property type="project" value="InterPro"/>
</dbReference>
<comment type="similarity">
    <text evidence="7 8">Belongs to the PINc/VapC protein family.</text>
</comment>
<keyword evidence="2 8" id="KW-1277">Toxin-antitoxin system</keyword>
<reference evidence="10 11" key="1">
    <citation type="submission" date="2017-02" db="EMBL/GenBank/DDBJ databases">
        <title>Genomic diversity within the haloalkaliphilic genus Thioalkalivibrio.</title>
        <authorList>
            <person name="Ahn A.-C."/>
            <person name="Meier-Kolthoff J."/>
            <person name="Overmars L."/>
            <person name="Richter M."/>
            <person name="Woyke T."/>
            <person name="Sorokin D.Y."/>
            <person name="Muyzer G."/>
        </authorList>
    </citation>
    <scope>NUCLEOTIDE SEQUENCE [LARGE SCALE GENOMIC DNA]</scope>
    <source>
        <strain evidence="10 11">HL17</strain>
    </source>
</reference>
<keyword evidence="4 8" id="KW-0479">Metal-binding</keyword>
<dbReference type="SUPFAM" id="SSF88723">
    <property type="entry name" value="PIN domain-like"/>
    <property type="match status" value="1"/>
</dbReference>
<dbReference type="Pfam" id="PF01850">
    <property type="entry name" value="PIN"/>
    <property type="match status" value="1"/>
</dbReference>
<dbReference type="CDD" id="cd18748">
    <property type="entry name" value="PIN_VapC4-5_FitB-like"/>
    <property type="match status" value="1"/>
</dbReference>
<keyword evidence="11" id="KW-1185">Reference proteome</keyword>
<sequence>MARYLLDTNVLSALVRDPHGAVMQRIAREGEQSVCTSIIVAAELRFGARKAGSLRLQHQVEAVLSAMEILAFDPPADHEYADLRRHLERTGAVIGPNDMPIAAHARAAQLILVTGNEREFRRVPDLQVENWLRSE</sequence>
<evidence type="ECO:0000256" key="3">
    <source>
        <dbReference type="ARBA" id="ARBA00022722"/>
    </source>
</evidence>
<evidence type="ECO:0000256" key="6">
    <source>
        <dbReference type="ARBA" id="ARBA00022842"/>
    </source>
</evidence>
<evidence type="ECO:0000256" key="2">
    <source>
        <dbReference type="ARBA" id="ARBA00022649"/>
    </source>
</evidence>
<dbReference type="InterPro" id="IPR002716">
    <property type="entry name" value="PIN_dom"/>
</dbReference>
<feature type="binding site" evidence="8">
    <location>
        <position position="98"/>
    </location>
    <ligand>
        <name>Mg(2+)</name>
        <dbReference type="ChEBI" id="CHEBI:18420"/>
    </ligand>
</feature>
<comment type="caution">
    <text evidence="10">The sequence shown here is derived from an EMBL/GenBank/DDBJ whole genome shotgun (WGS) entry which is preliminary data.</text>
</comment>
<dbReference type="RefSeq" id="WP_018946820.1">
    <property type="nucleotide sequence ID" value="NZ_MUZR01000050.1"/>
</dbReference>
<dbReference type="PANTHER" id="PTHR33653">
    <property type="entry name" value="RIBONUCLEASE VAPC2"/>
    <property type="match status" value="1"/>
</dbReference>
<evidence type="ECO:0000256" key="4">
    <source>
        <dbReference type="ARBA" id="ARBA00022723"/>
    </source>
</evidence>
<keyword evidence="5 8" id="KW-0378">Hydrolase</keyword>
<dbReference type="InterPro" id="IPR029060">
    <property type="entry name" value="PIN-like_dom_sf"/>
</dbReference>
<evidence type="ECO:0000256" key="7">
    <source>
        <dbReference type="ARBA" id="ARBA00038093"/>
    </source>
</evidence>
<name>A0A1V2ZWD9_9GAMM</name>
<evidence type="ECO:0000313" key="11">
    <source>
        <dbReference type="Proteomes" id="UP000189177"/>
    </source>
</evidence>
<dbReference type="Proteomes" id="UP000189177">
    <property type="component" value="Unassembled WGS sequence"/>
</dbReference>
<dbReference type="PANTHER" id="PTHR33653:SF1">
    <property type="entry name" value="RIBONUCLEASE VAPC2"/>
    <property type="match status" value="1"/>
</dbReference>
<evidence type="ECO:0000259" key="9">
    <source>
        <dbReference type="SMART" id="SM00670"/>
    </source>
</evidence>
<dbReference type="InterPro" id="IPR022907">
    <property type="entry name" value="VapC_family"/>
</dbReference>
<feature type="domain" description="PIN" evidence="9">
    <location>
        <begin position="2"/>
        <end position="121"/>
    </location>
</feature>
<dbReference type="HAMAP" id="MF_00265">
    <property type="entry name" value="VapC_Nob1"/>
    <property type="match status" value="1"/>
</dbReference>
<keyword evidence="3 8" id="KW-0540">Nuclease</keyword>
<evidence type="ECO:0000256" key="1">
    <source>
        <dbReference type="ARBA" id="ARBA00001946"/>
    </source>
</evidence>
<accession>A0A1V2ZWD9</accession>
<comment type="function">
    <text evidence="8">Toxic component of a toxin-antitoxin (TA) system. An RNase.</text>
</comment>
<evidence type="ECO:0000256" key="5">
    <source>
        <dbReference type="ARBA" id="ARBA00022801"/>
    </source>
</evidence>
<dbReference type="AlphaFoldDB" id="A0A1V2ZWD9"/>
<keyword evidence="6 8" id="KW-0460">Magnesium</keyword>
<proteinExistence type="inferred from homology"/>
<evidence type="ECO:0000313" key="10">
    <source>
        <dbReference type="EMBL" id="OOC09434.1"/>
    </source>
</evidence>
<dbReference type="Gene3D" id="3.40.50.1010">
    <property type="entry name" value="5'-nuclease"/>
    <property type="match status" value="1"/>
</dbReference>
<dbReference type="GO" id="GO:0016787">
    <property type="term" value="F:hydrolase activity"/>
    <property type="evidence" value="ECO:0007669"/>
    <property type="project" value="UniProtKB-KW"/>
</dbReference>
<dbReference type="EC" id="3.1.-.-" evidence="8"/>
<feature type="binding site" evidence="8">
    <location>
        <position position="7"/>
    </location>
    <ligand>
        <name>Mg(2+)</name>
        <dbReference type="ChEBI" id="CHEBI:18420"/>
    </ligand>
</feature>
<dbReference type="SMART" id="SM00670">
    <property type="entry name" value="PINc"/>
    <property type="match status" value="1"/>
</dbReference>
<dbReference type="STRING" id="252474.B1A74_11145"/>
<comment type="cofactor">
    <cofactor evidence="1 8">
        <name>Mg(2+)</name>
        <dbReference type="ChEBI" id="CHEBI:18420"/>
    </cofactor>
</comment>